<evidence type="ECO:0000256" key="3">
    <source>
        <dbReference type="ARBA" id="ARBA00022612"/>
    </source>
</evidence>
<dbReference type="CDD" id="cd09272">
    <property type="entry name" value="RNase_HI_RT_Ty1"/>
    <property type="match status" value="1"/>
</dbReference>
<evidence type="ECO:0000256" key="18">
    <source>
        <dbReference type="ARBA" id="ARBA00023172"/>
    </source>
</evidence>
<reference evidence="23" key="1">
    <citation type="submission" date="2021-03" db="EMBL/GenBank/DDBJ databases">
        <title>Draft genome sequence of rust myrtle Austropuccinia psidii MF-1, a brazilian biotype.</title>
        <authorList>
            <person name="Quecine M.C."/>
            <person name="Pachon D.M.R."/>
            <person name="Bonatelli M.L."/>
            <person name="Correr F.H."/>
            <person name="Franceschini L.M."/>
            <person name="Leite T.F."/>
            <person name="Margarido G.R.A."/>
            <person name="Almeida C.A."/>
            <person name="Ferrarezi J.A."/>
            <person name="Labate C.A."/>
        </authorList>
    </citation>
    <scope>NUCLEOTIDE SEQUENCE</scope>
    <source>
        <strain evidence="23">MF-1</strain>
    </source>
</reference>
<comment type="catalytic activity">
    <reaction evidence="19">
        <text>DNA(n) + a 2'-deoxyribonucleoside 5'-triphosphate = DNA(n+1) + diphosphate</text>
        <dbReference type="Rhea" id="RHEA:22508"/>
        <dbReference type="Rhea" id="RHEA-COMP:17339"/>
        <dbReference type="Rhea" id="RHEA-COMP:17340"/>
        <dbReference type="ChEBI" id="CHEBI:33019"/>
        <dbReference type="ChEBI" id="CHEBI:61560"/>
        <dbReference type="ChEBI" id="CHEBI:173112"/>
        <dbReference type="EC" id="2.7.7.49"/>
    </reaction>
</comment>
<evidence type="ECO:0000256" key="7">
    <source>
        <dbReference type="ARBA" id="ARBA00022723"/>
    </source>
</evidence>
<dbReference type="Pfam" id="PF22936">
    <property type="entry name" value="Pol_BBD"/>
    <property type="match status" value="1"/>
</dbReference>
<evidence type="ECO:0000256" key="6">
    <source>
        <dbReference type="ARBA" id="ARBA00022722"/>
    </source>
</evidence>
<dbReference type="InterPro" id="IPR001584">
    <property type="entry name" value="Integrase_cat-core"/>
</dbReference>
<dbReference type="GO" id="GO:0005634">
    <property type="term" value="C:nucleus"/>
    <property type="evidence" value="ECO:0007669"/>
    <property type="project" value="UniProtKB-ARBA"/>
</dbReference>
<dbReference type="OrthoDB" id="5598079at2759"/>
<dbReference type="Pfam" id="PF13976">
    <property type="entry name" value="gag_pre-integrs"/>
    <property type="match status" value="1"/>
</dbReference>
<dbReference type="GO" id="GO:0015074">
    <property type="term" value="P:DNA integration"/>
    <property type="evidence" value="ECO:0007669"/>
    <property type="project" value="UniProtKB-KW"/>
</dbReference>
<dbReference type="InterPro" id="IPR036397">
    <property type="entry name" value="RNaseH_sf"/>
</dbReference>
<evidence type="ECO:0000256" key="10">
    <source>
        <dbReference type="ARBA" id="ARBA00022801"/>
    </source>
</evidence>
<dbReference type="GO" id="GO:0008233">
    <property type="term" value="F:peptidase activity"/>
    <property type="evidence" value="ECO:0007669"/>
    <property type="project" value="UniProtKB-KW"/>
</dbReference>
<protein>
    <recommendedName>
        <fullName evidence="22">Integrase catalytic domain-containing protein</fullName>
    </recommendedName>
</protein>
<dbReference type="GO" id="GO:0003723">
    <property type="term" value="F:RNA binding"/>
    <property type="evidence" value="ECO:0007669"/>
    <property type="project" value="UniProtKB-KW"/>
</dbReference>
<dbReference type="GO" id="GO:0004519">
    <property type="term" value="F:endonuclease activity"/>
    <property type="evidence" value="ECO:0007669"/>
    <property type="project" value="UniProtKB-KW"/>
</dbReference>
<evidence type="ECO:0000256" key="5">
    <source>
        <dbReference type="ARBA" id="ARBA00022695"/>
    </source>
</evidence>
<keyword evidence="16" id="KW-0808">Transferase</keyword>
<feature type="compositionally biased region" description="Polar residues" evidence="21">
    <location>
        <begin position="151"/>
        <end position="163"/>
    </location>
</feature>
<keyword evidence="16" id="KW-0239">DNA-directed DNA polymerase</keyword>
<feature type="region of interest" description="Disordered" evidence="21">
    <location>
        <begin position="137"/>
        <end position="164"/>
    </location>
</feature>
<proteinExistence type="predicted"/>
<dbReference type="PROSITE" id="PS50994">
    <property type="entry name" value="INTEGRASE"/>
    <property type="match status" value="1"/>
</dbReference>
<keyword evidence="5" id="KW-0548">Nucleotidyltransferase</keyword>
<keyword evidence="4" id="KW-0645">Protease</keyword>
<evidence type="ECO:0000256" key="2">
    <source>
        <dbReference type="ARBA" id="ARBA00022578"/>
    </source>
</evidence>
<name>A0A9Q3IF06_9BASI</name>
<dbReference type="Gene3D" id="3.30.420.10">
    <property type="entry name" value="Ribonuclease H-like superfamily/Ribonuclease H"/>
    <property type="match status" value="1"/>
</dbReference>
<sequence>MWKTRKQQLVSTSTAEAKYKSLCDLTSELLWLKQRANEVDIEKSQSPIQIWNNNKSCISTANGDSNFNNKGMKHVDIQLHFVREAVQSKGFLLKYTPSKNMLADFLTKSVNKTILERALCALGVLRLKVKGDVGELAKKSHDQPSPPLAQIRQSHVSKGQSNERLAMDSPIKEIHWQKMMMELESIDIKVPNEILTFSLLGKLGGESQLHQFIEKNPNAKSNHSTLFSASNEPCKKVYYCSNGRPNQQCITHQKEECWAENPHLRPTRKEKKQNYYNTSTQLSITSVLITSPKSSNRSSNELVVDCGATNHMFNKKACLISLSNSENISIATGDANSTLMACGIGTVNLICNSKVITLKNCLYVPRLKCNLVSLLELFKNQLKIHRQNNNFILQSKSKIIFDGNITNRLIYINYCLPKSLLTLNNNISTLWHNRMGHPCHSVLKYMGLTVNTLDCEICQMNKSHQLPYSSQFEEVKFTLDCLHLDLVGPISPVSLSGCAYFLTMIDQSTGFKIVKFLKRKSKTFEHFLSARRLMENKHEGKLKKIVSDQGGEFLNNQFK</sequence>
<evidence type="ECO:0000256" key="4">
    <source>
        <dbReference type="ARBA" id="ARBA00022670"/>
    </source>
</evidence>
<evidence type="ECO:0000313" key="23">
    <source>
        <dbReference type="EMBL" id="MBW0536725.1"/>
    </source>
</evidence>
<dbReference type="InterPro" id="IPR054722">
    <property type="entry name" value="PolX-like_BBD"/>
</dbReference>
<keyword evidence="3" id="KW-1188">Viral release from host cell</keyword>
<keyword evidence="12" id="KW-0460">Magnesium</keyword>
<gene>
    <name evidence="23" type="ORF">O181_076440</name>
</gene>
<keyword evidence="13" id="KW-0694">RNA-binding</keyword>
<evidence type="ECO:0000256" key="11">
    <source>
        <dbReference type="ARBA" id="ARBA00022840"/>
    </source>
</evidence>
<keyword evidence="10" id="KW-0378">Hydrolase</keyword>
<keyword evidence="8" id="KW-0547">Nucleotide-binding</keyword>
<dbReference type="GO" id="GO:0006508">
    <property type="term" value="P:proteolysis"/>
    <property type="evidence" value="ECO:0007669"/>
    <property type="project" value="UniProtKB-KW"/>
</dbReference>
<dbReference type="GO" id="GO:0003887">
    <property type="term" value="F:DNA-directed DNA polymerase activity"/>
    <property type="evidence" value="ECO:0007669"/>
    <property type="project" value="UniProtKB-KW"/>
</dbReference>
<evidence type="ECO:0000256" key="21">
    <source>
        <dbReference type="SAM" id="MobiDB-lite"/>
    </source>
</evidence>
<evidence type="ECO:0000259" key="22">
    <source>
        <dbReference type="PROSITE" id="PS50994"/>
    </source>
</evidence>
<dbReference type="GO" id="GO:0032196">
    <property type="term" value="P:transposition"/>
    <property type="evidence" value="ECO:0007669"/>
    <property type="project" value="UniProtKB-KW"/>
</dbReference>
<evidence type="ECO:0000256" key="13">
    <source>
        <dbReference type="ARBA" id="ARBA00022884"/>
    </source>
</evidence>
<keyword evidence="18" id="KW-0233">DNA recombination</keyword>
<dbReference type="InterPro" id="IPR025724">
    <property type="entry name" value="GAG-pre-integrase_dom"/>
</dbReference>
<evidence type="ECO:0000256" key="16">
    <source>
        <dbReference type="ARBA" id="ARBA00022932"/>
    </source>
</evidence>
<dbReference type="GO" id="GO:0006310">
    <property type="term" value="P:DNA recombination"/>
    <property type="evidence" value="ECO:0007669"/>
    <property type="project" value="UniProtKB-KW"/>
</dbReference>
<accession>A0A9Q3IF06</accession>
<evidence type="ECO:0000256" key="8">
    <source>
        <dbReference type="ARBA" id="ARBA00022741"/>
    </source>
</evidence>
<keyword evidence="14" id="KW-0229">DNA integration</keyword>
<dbReference type="AlphaFoldDB" id="A0A9Q3IF06"/>
<dbReference type="GO" id="GO:0005524">
    <property type="term" value="F:ATP binding"/>
    <property type="evidence" value="ECO:0007669"/>
    <property type="project" value="UniProtKB-KW"/>
</dbReference>
<evidence type="ECO:0000256" key="1">
    <source>
        <dbReference type="ARBA" id="ARBA00002180"/>
    </source>
</evidence>
<dbReference type="GO" id="GO:0003964">
    <property type="term" value="F:RNA-directed DNA polymerase activity"/>
    <property type="evidence" value="ECO:0007669"/>
    <property type="project" value="UniProtKB-KW"/>
</dbReference>
<organism evidence="23 24">
    <name type="scientific">Austropuccinia psidii MF-1</name>
    <dbReference type="NCBI Taxonomy" id="1389203"/>
    <lineage>
        <taxon>Eukaryota</taxon>
        <taxon>Fungi</taxon>
        <taxon>Dikarya</taxon>
        <taxon>Basidiomycota</taxon>
        <taxon>Pucciniomycotina</taxon>
        <taxon>Pucciniomycetes</taxon>
        <taxon>Pucciniales</taxon>
        <taxon>Sphaerophragmiaceae</taxon>
        <taxon>Austropuccinia</taxon>
    </lineage>
</organism>
<dbReference type="InterPro" id="IPR012337">
    <property type="entry name" value="RNaseH-like_sf"/>
</dbReference>
<keyword evidence="9" id="KW-0255">Endonuclease</keyword>
<dbReference type="GO" id="GO:0046872">
    <property type="term" value="F:metal ion binding"/>
    <property type="evidence" value="ECO:0007669"/>
    <property type="project" value="UniProtKB-KW"/>
</dbReference>
<dbReference type="PANTHER" id="PTHR42648:SF11">
    <property type="entry name" value="TRANSPOSON TY4-P GAG-POL POLYPROTEIN"/>
    <property type="match status" value="1"/>
</dbReference>
<dbReference type="EMBL" id="AVOT02041408">
    <property type="protein sequence ID" value="MBW0536725.1"/>
    <property type="molecule type" value="Genomic_DNA"/>
</dbReference>
<comment type="caution">
    <text evidence="23">The sequence shown here is derived from an EMBL/GenBank/DDBJ whole genome shotgun (WGS) entry which is preliminary data.</text>
</comment>
<comment type="function">
    <text evidence="1">The aspartyl protease (PR) mediates the proteolytic cleavages of the Gag and Gag-Pol polyproteins after assembly of the VLP.</text>
</comment>
<evidence type="ECO:0000313" key="24">
    <source>
        <dbReference type="Proteomes" id="UP000765509"/>
    </source>
</evidence>
<evidence type="ECO:0000256" key="20">
    <source>
        <dbReference type="ARBA" id="ARBA00049244"/>
    </source>
</evidence>
<keyword evidence="15" id="KW-0695">RNA-directed DNA polymerase</keyword>
<dbReference type="Proteomes" id="UP000765509">
    <property type="component" value="Unassembled WGS sequence"/>
</dbReference>
<comment type="catalytic activity">
    <reaction evidence="20">
        <text>DNA(n) + a 2'-deoxyribonucleoside 5'-triphosphate = DNA(n+1) + diphosphate</text>
        <dbReference type="Rhea" id="RHEA:22508"/>
        <dbReference type="Rhea" id="RHEA-COMP:17339"/>
        <dbReference type="Rhea" id="RHEA-COMP:17340"/>
        <dbReference type="ChEBI" id="CHEBI:33019"/>
        <dbReference type="ChEBI" id="CHEBI:61560"/>
        <dbReference type="ChEBI" id="CHEBI:173112"/>
        <dbReference type="EC" id="2.7.7.7"/>
    </reaction>
</comment>
<evidence type="ECO:0000256" key="17">
    <source>
        <dbReference type="ARBA" id="ARBA00023113"/>
    </source>
</evidence>
<evidence type="ECO:0000256" key="14">
    <source>
        <dbReference type="ARBA" id="ARBA00022908"/>
    </source>
</evidence>
<evidence type="ECO:0000256" key="19">
    <source>
        <dbReference type="ARBA" id="ARBA00048173"/>
    </source>
</evidence>
<keyword evidence="24" id="KW-1185">Reference proteome</keyword>
<evidence type="ECO:0000256" key="12">
    <source>
        <dbReference type="ARBA" id="ARBA00022842"/>
    </source>
</evidence>
<evidence type="ECO:0000256" key="15">
    <source>
        <dbReference type="ARBA" id="ARBA00022918"/>
    </source>
</evidence>
<dbReference type="PANTHER" id="PTHR42648">
    <property type="entry name" value="TRANSPOSASE, PUTATIVE-RELATED"/>
    <property type="match status" value="1"/>
</dbReference>
<feature type="domain" description="Integrase catalytic" evidence="22">
    <location>
        <begin position="463"/>
        <end position="559"/>
    </location>
</feature>
<keyword evidence="17" id="KW-0917">Virion maturation</keyword>
<keyword evidence="11" id="KW-0067">ATP-binding</keyword>
<dbReference type="SUPFAM" id="SSF53098">
    <property type="entry name" value="Ribonuclease H-like"/>
    <property type="match status" value="1"/>
</dbReference>
<keyword evidence="6" id="KW-0540">Nuclease</keyword>
<evidence type="ECO:0000256" key="9">
    <source>
        <dbReference type="ARBA" id="ARBA00022759"/>
    </source>
</evidence>
<keyword evidence="2" id="KW-0815">Transposition</keyword>
<dbReference type="InterPro" id="IPR039537">
    <property type="entry name" value="Retrotran_Ty1/copia-like"/>
</dbReference>
<keyword evidence="7" id="KW-0479">Metal-binding</keyword>